<proteinExistence type="predicted"/>
<dbReference type="AlphaFoldDB" id="A0ABC9TUD7"/>
<organism evidence="1 2">
    <name type="scientific">[Clostridium] symbiosum ATCC 14940</name>
    <dbReference type="NCBI Taxonomy" id="411472"/>
    <lineage>
        <taxon>Bacteria</taxon>
        <taxon>Bacillati</taxon>
        <taxon>Bacillota</taxon>
        <taxon>Clostridia</taxon>
        <taxon>Lachnospirales</taxon>
        <taxon>Lachnospiraceae</taxon>
        <taxon>Otoolea</taxon>
    </lineage>
</organism>
<sequence>MHLLLDFFSTVFPRLPEYTGKKAIDRKIRQECKKTKKPPCGIAKMQDHRAANWSGAIDFIPQMEYNIIRLLGRTNGDSV</sequence>
<protein>
    <submittedName>
        <fullName evidence="1">Uncharacterized protein</fullName>
    </submittedName>
</protein>
<gene>
    <name evidence="1" type="ORF">CLOSYM_03557</name>
</gene>
<dbReference type="EMBL" id="AWSU01000275">
    <property type="protein sequence ID" value="ERI74920.1"/>
    <property type="molecule type" value="Genomic_DNA"/>
</dbReference>
<name>A0ABC9TUD7_CLOSY</name>
<evidence type="ECO:0000313" key="2">
    <source>
        <dbReference type="Proteomes" id="UP000016491"/>
    </source>
</evidence>
<accession>A0ABC9TUD7</accession>
<evidence type="ECO:0000313" key="1">
    <source>
        <dbReference type="EMBL" id="ERI74920.1"/>
    </source>
</evidence>
<reference evidence="1 2" key="1">
    <citation type="submission" date="2013-07" db="EMBL/GenBank/DDBJ databases">
        <authorList>
            <person name="Weinstock G."/>
            <person name="Sodergren E."/>
            <person name="Wylie T."/>
            <person name="Fulton L."/>
            <person name="Fulton R."/>
            <person name="Fronick C."/>
            <person name="O'Laughlin M."/>
            <person name="Godfrey J."/>
            <person name="Miner T."/>
            <person name="Herter B."/>
            <person name="Appelbaum E."/>
            <person name="Cordes M."/>
            <person name="Lek S."/>
            <person name="Wollam A."/>
            <person name="Pepin K.H."/>
            <person name="Palsikar V.B."/>
            <person name="Mitreva M."/>
            <person name="Wilson R.K."/>
        </authorList>
    </citation>
    <scope>NUCLEOTIDE SEQUENCE [LARGE SCALE GENOMIC DNA]</scope>
    <source>
        <strain evidence="1 2">ATCC 14940</strain>
    </source>
</reference>
<dbReference type="Proteomes" id="UP000016491">
    <property type="component" value="Unassembled WGS sequence"/>
</dbReference>
<comment type="caution">
    <text evidence="1">The sequence shown here is derived from an EMBL/GenBank/DDBJ whole genome shotgun (WGS) entry which is preliminary data.</text>
</comment>